<feature type="transmembrane region" description="Helical" evidence="1">
    <location>
        <begin position="7"/>
        <end position="28"/>
    </location>
</feature>
<sequence length="109" mass="12095">MSLKHIYLILTIVGAALPLSQFIPWLLANGLDIPLFFKQLLATPVSRFFAFDVVVSALVLFTFILVEGKRLNIQKYWVGIVATLCVGVSVGLPLFLYQRQAKLDSAAQN</sequence>
<evidence type="ECO:0000313" key="3">
    <source>
        <dbReference type="Proteomes" id="UP000176037"/>
    </source>
</evidence>
<dbReference type="OrthoDB" id="2619901at2"/>
<keyword evidence="1" id="KW-1133">Transmembrane helix</keyword>
<gene>
    <name evidence="2" type="ORF">BFC17_14205</name>
</gene>
<organism evidence="2 3">
    <name type="scientific">Alteromonas lipolytica</name>
    <dbReference type="NCBI Taxonomy" id="1856405"/>
    <lineage>
        <taxon>Bacteria</taxon>
        <taxon>Pseudomonadati</taxon>
        <taxon>Pseudomonadota</taxon>
        <taxon>Gammaproteobacteria</taxon>
        <taxon>Alteromonadales</taxon>
        <taxon>Alteromonadaceae</taxon>
        <taxon>Alteromonas/Salinimonas group</taxon>
        <taxon>Alteromonas</taxon>
    </lineage>
</organism>
<feature type="transmembrane region" description="Helical" evidence="1">
    <location>
        <begin position="78"/>
        <end position="97"/>
    </location>
</feature>
<dbReference type="EMBL" id="MJIC01000010">
    <property type="protein sequence ID" value="OFI34729.1"/>
    <property type="molecule type" value="Genomic_DNA"/>
</dbReference>
<name>A0A1E8FFQ0_9ALTE</name>
<keyword evidence="1" id="KW-0812">Transmembrane</keyword>
<dbReference type="Pfam" id="PF11196">
    <property type="entry name" value="DUF2834"/>
    <property type="match status" value="1"/>
</dbReference>
<keyword evidence="3" id="KW-1185">Reference proteome</keyword>
<accession>A0A1E8FFQ0</accession>
<feature type="transmembrane region" description="Helical" evidence="1">
    <location>
        <begin position="48"/>
        <end position="66"/>
    </location>
</feature>
<dbReference type="AlphaFoldDB" id="A0A1E8FFQ0"/>
<evidence type="ECO:0000313" key="2">
    <source>
        <dbReference type="EMBL" id="OFI34729.1"/>
    </source>
</evidence>
<evidence type="ECO:0000256" key="1">
    <source>
        <dbReference type="SAM" id="Phobius"/>
    </source>
</evidence>
<protein>
    <recommendedName>
        <fullName evidence="4">DUF2834 domain-containing protein</fullName>
    </recommendedName>
</protein>
<dbReference type="STRING" id="1856405.BFC17_14205"/>
<comment type="caution">
    <text evidence="2">The sequence shown here is derived from an EMBL/GenBank/DDBJ whole genome shotgun (WGS) entry which is preliminary data.</text>
</comment>
<dbReference type="RefSeq" id="WP_070175647.1">
    <property type="nucleotide sequence ID" value="NZ_BMJR01000001.1"/>
</dbReference>
<reference evidence="2 3" key="1">
    <citation type="submission" date="2016-09" db="EMBL/GenBank/DDBJ databases">
        <title>Alteromonas lipolytica, a new species isolated from sea water.</title>
        <authorList>
            <person name="Wu Y.-H."/>
            <person name="Cheng H."/>
            <person name="Xu X.-W."/>
        </authorList>
    </citation>
    <scope>NUCLEOTIDE SEQUENCE [LARGE SCALE GENOMIC DNA]</scope>
    <source>
        <strain evidence="2 3">JW12</strain>
    </source>
</reference>
<keyword evidence="1" id="KW-0472">Membrane</keyword>
<dbReference type="InterPro" id="IPR021362">
    <property type="entry name" value="DUF2834"/>
</dbReference>
<evidence type="ECO:0008006" key="4">
    <source>
        <dbReference type="Google" id="ProtNLM"/>
    </source>
</evidence>
<proteinExistence type="predicted"/>
<dbReference type="Proteomes" id="UP000176037">
    <property type="component" value="Unassembled WGS sequence"/>
</dbReference>